<dbReference type="SUPFAM" id="SSF55961">
    <property type="entry name" value="Bet v1-like"/>
    <property type="match status" value="1"/>
</dbReference>
<accession>A0A6M5YP17</accession>
<dbReference type="InterPro" id="IPR023393">
    <property type="entry name" value="START-like_dom_sf"/>
</dbReference>
<evidence type="ECO:0008006" key="6">
    <source>
        <dbReference type="Google" id="ProtNLM"/>
    </source>
</evidence>
<dbReference type="CDD" id="cd07820">
    <property type="entry name" value="SRPBCC_3"/>
    <property type="match status" value="1"/>
</dbReference>
<dbReference type="InterPro" id="IPR001509">
    <property type="entry name" value="Epimerase_deHydtase"/>
</dbReference>
<dbReference type="Proteomes" id="UP000503447">
    <property type="component" value="Chromosome"/>
</dbReference>
<reference evidence="5" key="1">
    <citation type="submission" date="2020-05" db="EMBL/GenBank/DDBJ databases">
        <title>Frigoriglobus tundricola gen. nov., sp. nov., a psychrotolerant cellulolytic planctomycete of the family Gemmataceae with two divergent copies of 16S rRNA gene.</title>
        <authorList>
            <person name="Kulichevskaya I.S."/>
            <person name="Ivanova A.A."/>
            <person name="Naumoff D.G."/>
            <person name="Beletsky A.V."/>
            <person name="Rijpstra W.I.C."/>
            <person name="Sinninghe Damste J.S."/>
            <person name="Mardanov A.V."/>
            <person name="Ravin N.V."/>
            <person name="Dedysh S.N."/>
        </authorList>
    </citation>
    <scope>NUCLEOTIDE SEQUENCE [LARGE SCALE GENOMIC DNA]</scope>
    <source>
        <strain evidence="5">PL17</strain>
    </source>
</reference>
<dbReference type="KEGG" id="ftj:FTUN_2549"/>
<dbReference type="PANTHER" id="PTHR11092:SF0">
    <property type="entry name" value="EPIMERASE FAMILY PROTEIN SDR39U1"/>
    <property type="match status" value="1"/>
</dbReference>
<name>A0A6M5YP17_9BACT</name>
<dbReference type="AlphaFoldDB" id="A0A6M5YP17"/>
<dbReference type="Gene3D" id="3.30.530.20">
    <property type="match status" value="1"/>
</dbReference>
<dbReference type="InterPro" id="IPR036291">
    <property type="entry name" value="NAD(P)-bd_dom_sf"/>
</dbReference>
<protein>
    <recommendedName>
        <fullName evidence="6">Cell division inhibitor</fullName>
    </recommendedName>
</protein>
<feature type="domain" description="NAD-dependent epimerase/dehydratase" evidence="2">
    <location>
        <begin position="165"/>
        <end position="380"/>
    </location>
</feature>
<evidence type="ECO:0000256" key="1">
    <source>
        <dbReference type="ARBA" id="ARBA00009353"/>
    </source>
</evidence>
<dbReference type="NCBIfam" id="TIGR01777">
    <property type="entry name" value="yfcH"/>
    <property type="match status" value="1"/>
</dbReference>
<dbReference type="InterPro" id="IPR010099">
    <property type="entry name" value="SDR39U1"/>
</dbReference>
<gene>
    <name evidence="4" type="ORF">FTUN_2549</name>
</gene>
<sequence length="486" mass="52744">MPNAIFEPRSPMPVSAEELYAWHARPLAFQRLQPPWEDATVVNQEGTFGTDGYRVTVRAGLVGPVSGTWVAELYDFRPGQQFQDRELQGPFAFWNHTHRFVPDTPTSSVLEDHIEYRLPFGRPGRVAAGAMVEQRLAAMFAYRHALTASDLRRHAAFAHRPRLTVAVTGSRGLIGSDLVSFLTTGGHKVVRLVTGSAAPPFDDGTKWVPWKPDGPLPEAALDGVDAVVHLAGDNVADGRWSAEKKKRILESRTGPTRNVAQAIAALPAERRPKVFVCASAVGFYGTRGDEELTEDSSPGTGFFPGVVRAWEGACAPARDAGVRTVNLRIGVALSPKGGALGKQLFAFKMGTGAVLGSGKQWQSWVTVNDIVGAIHHALYTDTLSGSVNAVGPNPVTNREFTKALGRVLNRPAFFWLPRPALRVLFGEVADEALLASTRVRPAKLVASGFHFDHTELEPALRFLLGRHIVDSSRPGYNRSASVQTLL</sequence>
<evidence type="ECO:0000313" key="4">
    <source>
        <dbReference type="EMBL" id="QJW95023.1"/>
    </source>
</evidence>
<dbReference type="EMBL" id="CP053452">
    <property type="protein sequence ID" value="QJW95023.1"/>
    <property type="molecule type" value="Genomic_DNA"/>
</dbReference>
<dbReference type="Pfam" id="PF01370">
    <property type="entry name" value="Epimerase"/>
    <property type="match status" value="1"/>
</dbReference>
<organism evidence="4 5">
    <name type="scientific">Frigoriglobus tundricola</name>
    <dbReference type="NCBI Taxonomy" id="2774151"/>
    <lineage>
        <taxon>Bacteria</taxon>
        <taxon>Pseudomonadati</taxon>
        <taxon>Planctomycetota</taxon>
        <taxon>Planctomycetia</taxon>
        <taxon>Gemmatales</taxon>
        <taxon>Gemmataceae</taxon>
        <taxon>Frigoriglobus</taxon>
    </lineage>
</organism>
<evidence type="ECO:0000259" key="2">
    <source>
        <dbReference type="Pfam" id="PF01370"/>
    </source>
</evidence>
<dbReference type="InterPro" id="IPR013549">
    <property type="entry name" value="DUF1731"/>
</dbReference>
<keyword evidence="5" id="KW-1185">Reference proteome</keyword>
<dbReference type="CDD" id="cd05242">
    <property type="entry name" value="SDR_a8"/>
    <property type="match status" value="1"/>
</dbReference>
<dbReference type="PANTHER" id="PTHR11092">
    <property type="entry name" value="SUGAR NUCLEOTIDE EPIMERASE RELATED"/>
    <property type="match status" value="1"/>
</dbReference>
<dbReference type="Gene3D" id="3.40.50.720">
    <property type="entry name" value="NAD(P)-binding Rossmann-like Domain"/>
    <property type="match status" value="1"/>
</dbReference>
<comment type="similarity">
    <text evidence="1">Belongs to the NAD(P)-dependent epimerase/dehydratase family. SDR39U1 subfamily.</text>
</comment>
<evidence type="ECO:0000259" key="3">
    <source>
        <dbReference type="Pfam" id="PF08338"/>
    </source>
</evidence>
<dbReference type="Pfam" id="PF08338">
    <property type="entry name" value="DUF1731"/>
    <property type="match status" value="1"/>
</dbReference>
<evidence type="ECO:0000313" key="5">
    <source>
        <dbReference type="Proteomes" id="UP000503447"/>
    </source>
</evidence>
<feature type="domain" description="DUF1731" evidence="3">
    <location>
        <begin position="417"/>
        <end position="462"/>
    </location>
</feature>
<dbReference type="SUPFAM" id="SSF51735">
    <property type="entry name" value="NAD(P)-binding Rossmann-fold domains"/>
    <property type="match status" value="1"/>
</dbReference>
<proteinExistence type="inferred from homology"/>